<dbReference type="GO" id="GO:0005576">
    <property type="term" value="C:extracellular region"/>
    <property type="evidence" value="ECO:0007669"/>
    <property type="project" value="UniProtKB-SubCell"/>
</dbReference>
<feature type="signal peptide" evidence="14">
    <location>
        <begin position="1"/>
        <end position="19"/>
    </location>
</feature>
<dbReference type="PANTHER" id="PTHR31884">
    <property type="entry name" value="POLYGALACTURONASE"/>
    <property type="match status" value="1"/>
</dbReference>
<keyword evidence="7 13" id="KW-0378">Hydrolase</keyword>
<dbReference type="InterPro" id="IPR012334">
    <property type="entry name" value="Pectin_lyas_fold"/>
</dbReference>
<comment type="subcellular location">
    <subcellularLocation>
        <location evidence="1">Secreted</location>
    </subcellularLocation>
</comment>
<feature type="active site" evidence="12">
    <location>
        <position position="245"/>
    </location>
</feature>
<keyword evidence="4" id="KW-0964">Secreted</keyword>
<dbReference type="AlphaFoldDB" id="A0A8H7W0Z7"/>
<evidence type="ECO:0000256" key="13">
    <source>
        <dbReference type="RuleBase" id="RU361169"/>
    </source>
</evidence>
<dbReference type="FunFam" id="2.160.20.10:FF:000002">
    <property type="entry name" value="Endopolygalacturonase D"/>
    <property type="match status" value="1"/>
</dbReference>
<dbReference type="PROSITE" id="PS00502">
    <property type="entry name" value="POLYGALACTURONASE"/>
    <property type="match status" value="1"/>
</dbReference>
<dbReference type="GO" id="GO:0071555">
    <property type="term" value="P:cell wall organization"/>
    <property type="evidence" value="ECO:0007669"/>
    <property type="project" value="UniProtKB-KW"/>
</dbReference>
<evidence type="ECO:0000256" key="8">
    <source>
        <dbReference type="ARBA" id="ARBA00023157"/>
    </source>
</evidence>
<evidence type="ECO:0000256" key="2">
    <source>
        <dbReference type="ARBA" id="ARBA00008834"/>
    </source>
</evidence>
<dbReference type="InterPro" id="IPR050434">
    <property type="entry name" value="Glycosyl_hydrlase_28"/>
</dbReference>
<dbReference type="GO" id="GO:0004650">
    <property type="term" value="F:polygalacturonase activity"/>
    <property type="evidence" value="ECO:0007669"/>
    <property type="project" value="UniProtKB-EC"/>
</dbReference>
<dbReference type="PANTHER" id="PTHR31884:SF1">
    <property type="entry name" value="POLYGALACTURONASE"/>
    <property type="match status" value="1"/>
</dbReference>
<dbReference type="OrthoDB" id="1546079at2759"/>
<name>A0A8H7W0Z7_9HELO</name>
<evidence type="ECO:0000313" key="15">
    <source>
        <dbReference type="EMBL" id="KAG4413080.1"/>
    </source>
</evidence>
<feature type="chain" id="PRO_5034138215" description="endo-polygalacturonase" evidence="14">
    <location>
        <begin position="20"/>
        <end position="388"/>
    </location>
</feature>
<evidence type="ECO:0000256" key="1">
    <source>
        <dbReference type="ARBA" id="ARBA00004613"/>
    </source>
</evidence>
<evidence type="ECO:0000256" key="3">
    <source>
        <dbReference type="ARBA" id="ARBA00012736"/>
    </source>
</evidence>
<keyword evidence="16" id="KW-1185">Reference proteome</keyword>
<evidence type="ECO:0000256" key="12">
    <source>
        <dbReference type="PROSITE-ProRule" id="PRU10052"/>
    </source>
</evidence>
<dbReference type="Gene3D" id="2.160.20.10">
    <property type="entry name" value="Single-stranded right-handed beta-helix, Pectin lyase-like"/>
    <property type="match status" value="1"/>
</dbReference>
<evidence type="ECO:0000256" key="5">
    <source>
        <dbReference type="ARBA" id="ARBA00022729"/>
    </source>
</evidence>
<evidence type="ECO:0000256" key="14">
    <source>
        <dbReference type="SAM" id="SignalP"/>
    </source>
</evidence>
<keyword evidence="9 13" id="KW-0326">Glycosidase</keyword>
<evidence type="ECO:0000313" key="16">
    <source>
        <dbReference type="Proteomes" id="UP000664132"/>
    </source>
</evidence>
<sequence length="388" mass="39490">MQNLLMAALLAAAPVAVLASPVANAMPAPTAAPSPREVEVALEKRAVSCTYSGSQYATAIKSKASCDWIVLKDLAVPAGVTLDMTGLKDNAVVVFSGKTTFAYKEWEGPLFSVSGTGIKVAGLSGSSLDGNGASYWDGGGGDSGKTKPKFFQAHKITNGLIEQLTIVNPPVQVFSINQVTNTEFAYITIDAKAGDALAKNTDAFDIGDSDGVTITGATVYNQDDCVAVNSGTNIIFTGGLCSGGHGLSIGSVGGRDNNVVDGVQFLSSTVTKSVQAIRVKAKAGTTGSIKGVTYDGITMSSISKYGILIEQNYDGGDLHGTATTGVPITGLTVKNIVGTGAVASSGYDVVVTCGSSSSCTGWTWSKVAVTGGKKYASCTNVPSVTVCS</sequence>
<gene>
    <name evidence="15" type="ORF">IFR04_013802</name>
</gene>
<proteinExistence type="inferred from homology"/>
<dbReference type="Proteomes" id="UP000664132">
    <property type="component" value="Unassembled WGS sequence"/>
</dbReference>
<accession>A0A8H7W0Z7</accession>
<dbReference type="GO" id="GO:0045490">
    <property type="term" value="P:pectin catabolic process"/>
    <property type="evidence" value="ECO:0007669"/>
    <property type="project" value="TreeGrafter"/>
</dbReference>
<comment type="catalytic activity">
    <reaction evidence="11">
        <text>(1,4-alpha-D-galacturonosyl)n+m + H2O = (1,4-alpha-D-galacturonosyl)n + (1,4-alpha-D-galacturonosyl)m.</text>
        <dbReference type="EC" id="3.2.1.15"/>
    </reaction>
</comment>
<dbReference type="EMBL" id="JAFJYH010000335">
    <property type="protein sequence ID" value="KAG4413080.1"/>
    <property type="molecule type" value="Genomic_DNA"/>
</dbReference>
<reference evidence="15" key="1">
    <citation type="submission" date="2021-02" db="EMBL/GenBank/DDBJ databases">
        <title>Genome sequence Cadophora malorum strain M34.</title>
        <authorList>
            <person name="Stefanovic E."/>
            <person name="Vu D."/>
            <person name="Scully C."/>
            <person name="Dijksterhuis J."/>
            <person name="Roader J."/>
            <person name="Houbraken J."/>
        </authorList>
    </citation>
    <scope>NUCLEOTIDE SEQUENCE</scope>
    <source>
        <strain evidence="15">M34</strain>
    </source>
</reference>
<evidence type="ECO:0000256" key="6">
    <source>
        <dbReference type="ARBA" id="ARBA00022737"/>
    </source>
</evidence>
<dbReference type="InterPro" id="IPR011050">
    <property type="entry name" value="Pectin_lyase_fold/virulence"/>
</dbReference>
<evidence type="ECO:0000256" key="7">
    <source>
        <dbReference type="ARBA" id="ARBA00022801"/>
    </source>
</evidence>
<keyword evidence="5 14" id="KW-0732">Signal</keyword>
<evidence type="ECO:0000256" key="11">
    <source>
        <dbReference type="ARBA" id="ARBA00034074"/>
    </source>
</evidence>
<dbReference type="EC" id="3.2.1.15" evidence="3"/>
<keyword evidence="8" id="KW-1015">Disulfide bond</keyword>
<protein>
    <recommendedName>
        <fullName evidence="3">endo-polygalacturonase</fullName>
        <ecNumber evidence="3">3.2.1.15</ecNumber>
    </recommendedName>
</protein>
<evidence type="ECO:0000256" key="10">
    <source>
        <dbReference type="ARBA" id="ARBA00023316"/>
    </source>
</evidence>
<organism evidence="15 16">
    <name type="scientific">Cadophora malorum</name>
    <dbReference type="NCBI Taxonomy" id="108018"/>
    <lineage>
        <taxon>Eukaryota</taxon>
        <taxon>Fungi</taxon>
        <taxon>Dikarya</taxon>
        <taxon>Ascomycota</taxon>
        <taxon>Pezizomycotina</taxon>
        <taxon>Leotiomycetes</taxon>
        <taxon>Helotiales</taxon>
        <taxon>Ploettnerulaceae</taxon>
        <taxon>Cadophora</taxon>
    </lineage>
</organism>
<evidence type="ECO:0000256" key="4">
    <source>
        <dbReference type="ARBA" id="ARBA00022525"/>
    </source>
</evidence>
<keyword evidence="10" id="KW-0961">Cell wall biogenesis/degradation</keyword>
<keyword evidence="6" id="KW-0677">Repeat</keyword>
<comment type="caution">
    <text evidence="15">The sequence shown here is derived from an EMBL/GenBank/DDBJ whole genome shotgun (WGS) entry which is preliminary data.</text>
</comment>
<dbReference type="InterPro" id="IPR000743">
    <property type="entry name" value="Glyco_hydro_28"/>
</dbReference>
<evidence type="ECO:0000256" key="9">
    <source>
        <dbReference type="ARBA" id="ARBA00023295"/>
    </source>
</evidence>
<dbReference type="SUPFAM" id="SSF51126">
    <property type="entry name" value="Pectin lyase-like"/>
    <property type="match status" value="1"/>
</dbReference>
<dbReference type="Pfam" id="PF00295">
    <property type="entry name" value="Glyco_hydro_28"/>
    <property type="match status" value="1"/>
</dbReference>
<comment type="similarity">
    <text evidence="2 13">Belongs to the glycosyl hydrolase 28 family.</text>
</comment>